<dbReference type="KEGG" id="lbc:LACBIDRAFT_152132"/>
<sequence length="456" mass="49751">MSNDYKAAKEAFVSGMTGSSITQINLVSLVALSSVSLYSALCTRLPTSRRINFGLSWVLLVLPLLLSMTLFAERPIILSLFIFIPTALLLFGGPSLPSSQPASPAVSAPKQPSRTWIRPLPALTTYRAHMMLMTILAILAVDFPVFPRSLAKCETYGVSLMDLGVGSFVFSQGIISAIPLIKDPSYLTSSLPSKLFKVTRKSLPVIVLGLVRVLLVKGTEYPEHETEYGRHWNFFITLALVPILQVLLHPMMIYLPVSLLGVLIAVGQQSALSHFGLESYILTAPRTSIISANKEGIVSLSGYLAIHLLGLSAGTLVLPPSPSFFRRRQQALADKLTKRRISDAGQWGEVSRRIVNLPYILWVAAFNTSFLLLYLVVLDISPYVPSSQQQPPIDEVLEQGNPPQLLEAINKHGLVLFLFANVLTGAINLKVETMYASDTLAMCILGVYSLVVCAVA</sequence>
<dbReference type="HOGENOM" id="CLU_020802_1_0_1"/>
<feature type="transmembrane region" description="Helical" evidence="8">
    <location>
        <begin position="158"/>
        <end position="181"/>
    </location>
</feature>
<name>B0D506_LACBS</name>
<protein>
    <recommendedName>
        <fullName evidence="8">GPI-anchored wall transfer protein</fullName>
        <ecNumber evidence="8">2.3.-.-</ecNumber>
    </recommendedName>
</protein>
<keyword evidence="4 8" id="KW-0337">GPI-anchor biosynthesis</keyword>
<evidence type="ECO:0000256" key="5">
    <source>
        <dbReference type="ARBA" id="ARBA00022692"/>
    </source>
</evidence>
<dbReference type="GO" id="GO:0005789">
    <property type="term" value="C:endoplasmic reticulum membrane"/>
    <property type="evidence" value="ECO:0007669"/>
    <property type="project" value="UniProtKB-SubCell"/>
</dbReference>
<dbReference type="FunCoup" id="B0D506">
    <property type="interactions" value="103"/>
</dbReference>
<feature type="transmembrane region" description="Helical" evidence="8">
    <location>
        <begin position="231"/>
        <end position="248"/>
    </location>
</feature>
<dbReference type="PANTHER" id="PTHR20661:SF0">
    <property type="entry name" value="PHOSPHATIDYLINOSITOL-GLYCAN BIOSYNTHESIS CLASS W PROTEIN"/>
    <property type="match status" value="1"/>
</dbReference>
<dbReference type="GO" id="GO:0006506">
    <property type="term" value="P:GPI anchor biosynthetic process"/>
    <property type="evidence" value="ECO:0007669"/>
    <property type="project" value="UniProtKB-UniPathway"/>
</dbReference>
<dbReference type="InParanoid" id="B0D506"/>
<organism evidence="10">
    <name type="scientific">Laccaria bicolor (strain S238N-H82 / ATCC MYA-4686)</name>
    <name type="common">Bicoloured deceiver</name>
    <name type="synonym">Laccaria laccata var. bicolor</name>
    <dbReference type="NCBI Taxonomy" id="486041"/>
    <lineage>
        <taxon>Eukaryota</taxon>
        <taxon>Fungi</taxon>
        <taxon>Dikarya</taxon>
        <taxon>Basidiomycota</taxon>
        <taxon>Agaricomycotina</taxon>
        <taxon>Agaricomycetes</taxon>
        <taxon>Agaricomycetidae</taxon>
        <taxon>Agaricales</taxon>
        <taxon>Agaricineae</taxon>
        <taxon>Hydnangiaceae</taxon>
        <taxon>Laccaria</taxon>
    </lineage>
</organism>
<evidence type="ECO:0000256" key="4">
    <source>
        <dbReference type="ARBA" id="ARBA00022502"/>
    </source>
</evidence>
<evidence type="ECO:0000256" key="8">
    <source>
        <dbReference type="RuleBase" id="RU280819"/>
    </source>
</evidence>
<evidence type="ECO:0000256" key="2">
    <source>
        <dbReference type="ARBA" id="ARBA00004687"/>
    </source>
</evidence>
<dbReference type="Proteomes" id="UP000001194">
    <property type="component" value="Unassembled WGS sequence"/>
</dbReference>
<proteinExistence type="inferred from homology"/>
<dbReference type="EMBL" id="DS547097">
    <property type="protein sequence ID" value="EDR10435.1"/>
    <property type="molecule type" value="Genomic_DNA"/>
</dbReference>
<dbReference type="UniPathway" id="UPA00196"/>
<dbReference type="PANTHER" id="PTHR20661">
    <property type="entry name" value="PHOSPHATIDYLINOSITOL-GLYCAN BIOSYNTHESIS CLASS W PROTEIN"/>
    <property type="match status" value="1"/>
</dbReference>
<dbReference type="PIRSF" id="PIRSF017321">
    <property type="entry name" value="GWT1"/>
    <property type="match status" value="1"/>
</dbReference>
<feature type="non-terminal residue" evidence="9">
    <location>
        <position position="456"/>
    </location>
</feature>
<accession>B0D506</accession>
<comment type="similarity">
    <text evidence="3 8">Belongs to the PIGW family.</text>
</comment>
<dbReference type="RefSeq" id="XP_001878885.1">
    <property type="nucleotide sequence ID" value="XM_001878850.1"/>
</dbReference>
<comment type="subcellular location">
    <subcellularLocation>
        <location evidence="8">Endoplasmic reticulum membrane</location>
        <topology evidence="8">Multi-pass membrane protein</topology>
    </subcellularLocation>
    <subcellularLocation>
        <location evidence="1">Membrane</location>
        <topology evidence="1">Multi-pass membrane protein</topology>
    </subcellularLocation>
</comment>
<evidence type="ECO:0000313" key="9">
    <source>
        <dbReference type="EMBL" id="EDR10435.1"/>
    </source>
</evidence>
<comment type="function">
    <text evidence="8">A acetyltransferase, which acetylates the inositol ring of phosphatidylinositol during biosynthesis of GPI-anchor.</text>
</comment>
<feature type="transmembrane region" description="Helical" evidence="8">
    <location>
        <begin position="297"/>
        <end position="318"/>
    </location>
</feature>
<reference evidence="9 10" key="1">
    <citation type="journal article" date="2008" name="Nature">
        <title>The genome of Laccaria bicolor provides insights into mycorrhizal symbiosis.</title>
        <authorList>
            <person name="Martin F."/>
            <person name="Aerts A."/>
            <person name="Ahren D."/>
            <person name="Brun A."/>
            <person name="Danchin E.G.J."/>
            <person name="Duchaussoy F."/>
            <person name="Gibon J."/>
            <person name="Kohler A."/>
            <person name="Lindquist E."/>
            <person name="Pereda V."/>
            <person name="Salamov A."/>
            <person name="Shapiro H.J."/>
            <person name="Wuyts J."/>
            <person name="Blaudez D."/>
            <person name="Buee M."/>
            <person name="Brokstein P."/>
            <person name="Canbaeck B."/>
            <person name="Cohen D."/>
            <person name="Courty P.E."/>
            <person name="Coutinho P.M."/>
            <person name="Delaruelle C."/>
            <person name="Detter J.C."/>
            <person name="Deveau A."/>
            <person name="DiFazio S."/>
            <person name="Duplessis S."/>
            <person name="Fraissinet-Tachet L."/>
            <person name="Lucic E."/>
            <person name="Frey-Klett P."/>
            <person name="Fourrey C."/>
            <person name="Feussner I."/>
            <person name="Gay G."/>
            <person name="Grimwood J."/>
            <person name="Hoegger P.J."/>
            <person name="Jain P."/>
            <person name="Kilaru S."/>
            <person name="Labbe J."/>
            <person name="Lin Y.C."/>
            <person name="Legue V."/>
            <person name="Le Tacon F."/>
            <person name="Marmeisse R."/>
            <person name="Melayah D."/>
            <person name="Montanini B."/>
            <person name="Muratet M."/>
            <person name="Nehls U."/>
            <person name="Niculita-Hirzel H."/>
            <person name="Oudot-Le Secq M.P."/>
            <person name="Peter M."/>
            <person name="Quesneville H."/>
            <person name="Rajashekar B."/>
            <person name="Reich M."/>
            <person name="Rouhier N."/>
            <person name="Schmutz J."/>
            <person name="Yin T."/>
            <person name="Chalot M."/>
            <person name="Henrissat B."/>
            <person name="Kuees U."/>
            <person name="Lucas S."/>
            <person name="Van de Peer Y."/>
            <person name="Podila G.K."/>
            <person name="Polle A."/>
            <person name="Pukkila P.J."/>
            <person name="Richardson P.M."/>
            <person name="Rouze P."/>
            <person name="Sanders I.R."/>
            <person name="Stajich J.E."/>
            <person name="Tunlid A."/>
            <person name="Tuskan G."/>
            <person name="Grigoriev I.V."/>
        </authorList>
    </citation>
    <scope>NUCLEOTIDE SEQUENCE [LARGE SCALE GENOMIC DNA]</scope>
    <source>
        <strain evidence="10">S238N-H82 / ATCC MYA-4686</strain>
    </source>
</reference>
<evidence type="ECO:0000256" key="7">
    <source>
        <dbReference type="ARBA" id="ARBA00023136"/>
    </source>
</evidence>
<keyword evidence="5 8" id="KW-0812">Transmembrane</keyword>
<keyword evidence="6 8" id="KW-1133">Transmembrane helix</keyword>
<dbReference type="InterPro" id="IPR009447">
    <property type="entry name" value="PIGW/GWT1"/>
</dbReference>
<feature type="transmembrane region" description="Helical" evidence="8">
    <location>
        <begin position="53"/>
        <end position="70"/>
    </location>
</feature>
<feature type="transmembrane region" description="Helical" evidence="8">
    <location>
        <begin position="434"/>
        <end position="455"/>
    </location>
</feature>
<keyword evidence="7 8" id="KW-0472">Membrane</keyword>
<dbReference type="GO" id="GO:0072659">
    <property type="term" value="P:protein localization to plasma membrane"/>
    <property type="evidence" value="ECO:0007669"/>
    <property type="project" value="TreeGrafter"/>
</dbReference>
<keyword evidence="8" id="KW-0012">Acyltransferase</keyword>
<evidence type="ECO:0000256" key="6">
    <source>
        <dbReference type="ARBA" id="ARBA00022989"/>
    </source>
</evidence>
<dbReference type="GeneID" id="6074534"/>
<feature type="transmembrane region" description="Helical" evidence="8">
    <location>
        <begin position="359"/>
        <end position="377"/>
    </location>
</feature>
<feature type="transmembrane region" description="Helical" evidence="8">
    <location>
        <begin position="128"/>
        <end position="146"/>
    </location>
</feature>
<dbReference type="OrthoDB" id="15270at2759"/>
<dbReference type="EC" id="2.3.-.-" evidence="8"/>
<keyword evidence="8" id="KW-0256">Endoplasmic reticulum</keyword>
<dbReference type="Pfam" id="PF06423">
    <property type="entry name" value="GWT1"/>
    <property type="match status" value="1"/>
</dbReference>
<dbReference type="AlphaFoldDB" id="B0D506"/>
<dbReference type="GO" id="GO:0032216">
    <property type="term" value="F:glucosaminyl-phosphatidylinositol O-acyltransferase activity"/>
    <property type="evidence" value="ECO:0007669"/>
    <property type="project" value="TreeGrafter"/>
</dbReference>
<gene>
    <name evidence="9" type="ORF">LACBIDRAFT_152132</name>
</gene>
<dbReference type="STRING" id="486041.B0D506"/>
<comment type="pathway">
    <text evidence="2 8">Glycolipid biosynthesis; glycosylphosphatidylinositol-anchor biosynthesis.</text>
</comment>
<evidence type="ECO:0000313" key="10">
    <source>
        <dbReference type="Proteomes" id="UP000001194"/>
    </source>
</evidence>
<feature type="transmembrane region" description="Helical" evidence="8">
    <location>
        <begin position="76"/>
        <end position="93"/>
    </location>
</feature>
<evidence type="ECO:0000256" key="3">
    <source>
        <dbReference type="ARBA" id="ARBA00007559"/>
    </source>
</evidence>
<keyword evidence="10" id="KW-1185">Reference proteome</keyword>
<evidence type="ECO:0000256" key="1">
    <source>
        <dbReference type="ARBA" id="ARBA00004141"/>
    </source>
</evidence>
<keyword evidence="8" id="KW-0808">Transferase</keyword>
<feature type="transmembrane region" description="Helical" evidence="8">
    <location>
        <begin position="20"/>
        <end position="41"/>
    </location>
</feature>